<comment type="similarity">
    <text evidence="1">Belongs to the PhzF family.</text>
</comment>
<dbReference type="PANTHER" id="PTHR13774:SF39">
    <property type="entry name" value="BIOSYNTHESIS PROTEIN, PUTATIVE-RELATED"/>
    <property type="match status" value="1"/>
</dbReference>
<evidence type="ECO:0000256" key="3">
    <source>
        <dbReference type="PIRSR" id="PIRSR016184-1"/>
    </source>
</evidence>
<dbReference type="GO" id="GO:0016853">
    <property type="term" value="F:isomerase activity"/>
    <property type="evidence" value="ECO:0007669"/>
    <property type="project" value="UniProtKB-KW"/>
</dbReference>
<keyword evidence="2" id="KW-0413">Isomerase</keyword>
<dbReference type="Proteomes" id="UP000315343">
    <property type="component" value="Unassembled WGS sequence"/>
</dbReference>
<dbReference type="EMBL" id="VLKH01000005">
    <property type="protein sequence ID" value="TWH79874.1"/>
    <property type="molecule type" value="Genomic_DNA"/>
</dbReference>
<name>A0A562JAC9_9FIRM</name>
<dbReference type="InterPro" id="IPR003719">
    <property type="entry name" value="Phenazine_PhzF-like"/>
</dbReference>
<evidence type="ECO:0000256" key="1">
    <source>
        <dbReference type="ARBA" id="ARBA00008270"/>
    </source>
</evidence>
<dbReference type="Pfam" id="PF02567">
    <property type="entry name" value="PhzC-PhzF"/>
    <property type="match status" value="1"/>
</dbReference>
<reference evidence="4 5" key="1">
    <citation type="submission" date="2019-07" db="EMBL/GenBank/DDBJ databases">
        <title>Genomic Encyclopedia of Type Strains, Phase I: the one thousand microbial genomes (KMG-I) project.</title>
        <authorList>
            <person name="Kyrpides N."/>
        </authorList>
    </citation>
    <scope>NUCLEOTIDE SEQUENCE [LARGE SCALE GENOMIC DNA]</scope>
    <source>
        <strain evidence="4 5">DSM 13558</strain>
    </source>
</reference>
<dbReference type="RefSeq" id="WP_145083282.1">
    <property type="nucleotide sequence ID" value="NZ_VLKH01000005.1"/>
</dbReference>
<dbReference type="AlphaFoldDB" id="A0A562JAC9"/>
<feature type="active site" evidence="3">
    <location>
        <position position="44"/>
    </location>
</feature>
<evidence type="ECO:0000313" key="4">
    <source>
        <dbReference type="EMBL" id="TWH79874.1"/>
    </source>
</evidence>
<dbReference type="PANTHER" id="PTHR13774">
    <property type="entry name" value="PHENAZINE BIOSYNTHESIS PROTEIN"/>
    <property type="match status" value="1"/>
</dbReference>
<dbReference type="GO" id="GO:0005737">
    <property type="term" value="C:cytoplasm"/>
    <property type="evidence" value="ECO:0007669"/>
    <property type="project" value="TreeGrafter"/>
</dbReference>
<evidence type="ECO:0000256" key="2">
    <source>
        <dbReference type="ARBA" id="ARBA00023235"/>
    </source>
</evidence>
<gene>
    <name evidence="4" type="ORF">LY60_02194</name>
</gene>
<accession>A0A562JAC9</accession>
<dbReference type="Gene3D" id="3.10.310.10">
    <property type="entry name" value="Diaminopimelate Epimerase, Chain A, domain 1"/>
    <property type="match status" value="2"/>
</dbReference>
<comment type="caution">
    <text evidence="4">The sequence shown here is derived from an EMBL/GenBank/DDBJ whole genome shotgun (WGS) entry which is preliminary data.</text>
</comment>
<evidence type="ECO:0000313" key="5">
    <source>
        <dbReference type="Proteomes" id="UP000315343"/>
    </source>
</evidence>
<protein>
    <submittedName>
        <fullName evidence="4">PhzF family phenazine biosynthesis protein</fullName>
    </submittedName>
</protein>
<dbReference type="NCBIfam" id="TIGR00654">
    <property type="entry name" value="PhzF_family"/>
    <property type="match status" value="1"/>
</dbReference>
<proteinExistence type="inferred from homology"/>
<dbReference type="SUPFAM" id="SSF54506">
    <property type="entry name" value="Diaminopimelate epimerase-like"/>
    <property type="match status" value="1"/>
</dbReference>
<dbReference type="OrthoDB" id="9788221at2"/>
<keyword evidence="5" id="KW-1185">Reference proteome</keyword>
<dbReference type="PIRSF" id="PIRSF016184">
    <property type="entry name" value="PhzC_PhzF"/>
    <property type="match status" value="1"/>
</dbReference>
<sequence>MYGAVLNSFTYENSGGNGAGVIILEHEIPDSEKRKIAGEIGLSETAFIKQIDETHFDVSFFTPLCEVELCGHATIAAFFYLGHEGIINGLNETKKVYQRTKAGMLEIEVNFKDSIPQYVLMQQSQPKIYEELEGVDVTKIAKSLNIEERQIGLEGHDIKSAIVSTGLKDIIIPVKSRDVLNNIQADLNLIEDFSIEKGVVGYHVYSMERNQFFARNFAPAVGINEECATGTSNGALGSLLFMKKITHGIMEVIQGESMKQKSLIFVQVSENNHIMDVRVGGKASILKNIYF</sequence>
<organism evidence="4 5">
    <name type="scientific">Sedimentibacter saalensis</name>
    <dbReference type="NCBI Taxonomy" id="130788"/>
    <lineage>
        <taxon>Bacteria</taxon>
        <taxon>Bacillati</taxon>
        <taxon>Bacillota</taxon>
        <taxon>Tissierellia</taxon>
        <taxon>Sedimentibacter</taxon>
    </lineage>
</organism>